<dbReference type="RefSeq" id="WP_075393076.1">
    <property type="nucleotide sequence ID" value="NZ_JAXBCZ010000001.1"/>
</dbReference>
<accession>A0AAW9KID2</accession>
<dbReference type="Proteomes" id="UP001289581">
    <property type="component" value="Unassembled WGS sequence"/>
</dbReference>
<feature type="compositionally biased region" description="Low complexity" evidence="1">
    <location>
        <begin position="1"/>
        <end position="25"/>
    </location>
</feature>
<dbReference type="EMBL" id="JAXBCZ010000001">
    <property type="protein sequence ID" value="MEA1304392.1"/>
    <property type="molecule type" value="Genomic_DNA"/>
</dbReference>
<evidence type="ECO:0000259" key="3">
    <source>
        <dbReference type="Pfam" id="PF09084"/>
    </source>
</evidence>
<keyword evidence="2" id="KW-0812">Transmembrane</keyword>
<keyword evidence="2" id="KW-0472">Membrane</keyword>
<organism evidence="4 5">
    <name type="scientific">Actinomyces oris</name>
    <dbReference type="NCBI Taxonomy" id="544580"/>
    <lineage>
        <taxon>Bacteria</taxon>
        <taxon>Bacillati</taxon>
        <taxon>Actinomycetota</taxon>
        <taxon>Actinomycetes</taxon>
        <taxon>Actinomycetales</taxon>
        <taxon>Actinomycetaceae</taxon>
        <taxon>Actinomyces</taxon>
    </lineage>
</organism>
<dbReference type="SUPFAM" id="SSF53850">
    <property type="entry name" value="Periplasmic binding protein-like II"/>
    <property type="match status" value="1"/>
</dbReference>
<protein>
    <submittedName>
        <fullName evidence="4">ABC transporter substrate-binding protein</fullName>
    </submittedName>
</protein>
<dbReference type="PANTHER" id="PTHR30024:SF21">
    <property type="entry name" value="ABC TRANSPORTER SUBSTRATE-BINDING PROTEIN"/>
    <property type="match status" value="1"/>
</dbReference>
<dbReference type="Gene3D" id="3.40.190.10">
    <property type="entry name" value="Periplasmic binding protein-like II"/>
    <property type="match status" value="2"/>
</dbReference>
<evidence type="ECO:0000313" key="4">
    <source>
        <dbReference type="EMBL" id="MEA1304392.1"/>
    </source>
</evidence>
<evidence type="ECO:0000313" key="5">
    <source>
        <dbReference type="Proteomes" id="UP001289581"/>
    </source>
</evidence>
<dbReference type="AlphaFoldDB" id="A0AAW9KID2"/>
<gene>
    <name evidence="4" type="ORF">QU665_04770</name>
</gene>
<dbReference type="Pfam" id="PF09084">
    <property type="entry name" value="NMT1"/>
    <property type="match status" value="1"/>
</dbReference>
<feature type="region of interest" description="Disordered" evidence="1">
    <location>
        <begin position="1"/>
        <end position="71"/>
    </location>
</feature>
<sequence>MSSSSPSSSSSSSSHPPQSSDSLTSVPSDAEVVESQEVTADNAAAILAADDDIDGPDTNESGQSHHGKPSRRTLLTFGGLAAAAVVGTGAYLTIRRTNQGVIGAHEALPLVIGGDICAAPLYAAYHQGFFDDAGLKVTLARTQQTEDTKDGVGAGKYIGAPGIFFSWLEPIYNGLNARLTAGLHAGCLRLVVRKDSPYQKLADLKGATIGVPSLSSSAFAYFAIGLSEAGINVKPDGGDITWRTVDADSLGTALSDGQVDAIMGSDPGPLLPVFNGTARELANNDAEEFCCSVALNGDFVRRQPQEAKALTEAWLKGSAYVPDHIEEIAKIEVDNDYVAADQDVVVRVLKTYGFKASASRFRAAIEPGIEKFKGTGFIASDVSARKLTDTVVADLGIKD</sequence>
<evidence type="ECO:0000256" key="1">
    <source>
        <dbReference type="SAM" id="MobiDB-lite"/>
    </source>
</evidence>
<feature type="transmembrane region" description="Helical" evidence="2">
    <location>
        <begin position="74"/>
        <end position="94"/>
    </location>
</feature>
<proteinExistence type="predicted"/>
<keyword evidence="2" id="KW-1133">Transmembrane helix</keyword>
<comment type="caution">
    <text evidence="4">The sequence shown here is derived from an EMBL/GenBank/DDBJ whole genome shotgun (WGS) entry which is preliminary data.</text>
</comment>
<keyword evidence="5" id="KW-1185">Reference proteome</keyword>
<feature type="domain" description="SsuA/THI5-like" evidence="3">
    <location>
        <begin position="119"/>
        <end position="324"/>
    </location>
</feature>
<dbReference type="PANTHER" id="PTHR30024">
    <property type="entry name" value="ALIPHATIC SULFONATES-BINDING PROTEIN-RELATED"/>
    <property type="match status" value="1"/>
</dbReference>
<evidence type="ECO:0000256" key="2">
    <source>
        <dbReference type="SAM" id="Phobius"/>
    </source>
</evidence>
<dbReference type="InterPro" id="IPR015168">
    <property type="entry name" value="SsuA/THI5"/>
</dbReference>
<reference evidence="4 5" key="1">
    <citation type="submission" date="2023-06" db="EMBL/GenBank/DDBJ databases">
        <title>Actinomyces orist ORNL 0101 HMT-893 genome.</title>
        <authorList>
            <person name="Johnston C.D."/>
            <person name="Chen T."/>
            <person name="Dewhirst F.E."/>
        </authorList>
    </citation>
    <scope>NUCLEOTIDE SEQUENCE [LARGE SCALE GENOMIC DNA]</scope>
    <source>
        <strain evidence="4 5">ORNL 0101</strain>
    </source>
</reference>
<name>A0AAW9KID2_9ACTO</name>